<protein>
    <submittedName>
        <fullName evidence="3">Protein PLANT CADMIUM RESISTANCE 2-like</fullName>
    </submittedName>
</protein>
<sequence>MDSSEADAVVSYSTPSAIQPPHHQPPPTETYKKNQRTECSGPPPRHLPLPPPQPHVGTPGRWSSGLCDCFSDVPNCCITCWCPCITFGHIAEITDRGFTTCGVSGALYGLMALTGCACIYSSFYRSRMREKYMLPESPCADCPVHFFCETCALCQEYRQLKSLGVDMSIGRREHVEKQNPEVAMAPVVEEGMRKPKNPKIQKPKWKASQSYRHRISSLTNEEEVKMKEETLEELKRVAKKLQQ</sequence>
<dbReference type="NCBIfam" id="TIGR01571">
    <property type="entry name" value="A_thal_Cys_rich"/>
    <property type="match status" value="1"/>
</dbReference>
<keyword evidence="2" id="KW-0472">Membrane</keyword>
<keyword evidence="4" id="KW-1185">Reference proteome</keyword>
<evidence type="ECO:0000313" key="3">
    <source>
        <dbReference type="EMBL" id="KAL2545977.1"/>
    </source>
</evidence>
<accession>A0ABD1W8T4</accession>
<evidence type="ECO:0000256" key="1">
    <source>
        <dbReference type="SAM" id="MobiDB-lite"/>
    </source>
</evidence>
<keyword evidence="2" id="KW-0812">Transmembrane</keyword>
<gene>
    <name evidence="3" type="ORF">Fot_15210</name>
</gene>
<dbReference type="AlphaFoldDB" id="A0ABD1W8T4"/>
<proteinExistence type="predicted"/>
<evidence type="ECO:0000256" key="2">
    <source>
        <dbReference type="SAM" id="Phobius"/>
    </source>
</evidence>
<organism evidence="3 4">
    <name type="scientific">Forsythia ovata</name>
    <dbReference type="NCBI Taxonomy" id="205694"/>
    <lineage>
        <taxon>Eukaryota</taxon>
        <taxon>Viridiplantae</taxon>
        <taxon>Streptophyta</taxon>
        <taxon>Embryophyta</taxon>
        <taxon>Tracheophyta</taxon>
        <taxon>Spermatophyta</taxon>
        <taxon>Magnoliopsida</taxon>
        <taxon>eudicotyledons</taxon>
        <taxon>Gunneridae</taxon>
        <taxon>Pentapetalae</taxon>
        <taxon>asterids</taxon>
        <taxon>lamiids</taxon>
        <taxon>Lamiales</taxon>
        <taxon>Oleaceae</taxon>
        <taxon>Forsythieae</taxon>
        <taxon>Forsythia</taxon>
    </lineage>
</organism>
<keyword evidence="2" id="KW-1133">Transmembrane helix</keyword>
<reference evidence="4" key="1">
    <citation type="submission" date="2024-07" db="EMBL/GenBank/DDBJ databases">
        <title>Two chromosome-level genome assemblies of Korean endemic species Abeliophyllum distichum and Forsythia ovata (Oleaceae).</title>
        <authorList>
            <person name="Jang H."/>
        </authorList>
    </citation>
    <scope>NUCLEOTIDE SEQUENCE [LARGE SCALE GENOMIC DNA]</scope>
</reference>
<dbReference type="Proteomes" id="UP001604277">
    <property type="component" value="Unassembled WGS sequence"/>
</dbReference>
<dbReference type="InterPro" id="IPR006461">
    <property type="entry name" value="PLAC_motif_containing"/>
</dbReference>
<dbReference type="EMBL" id="JBFOLJ010000004">
    <property type="protein sequence ID" value="KAL2545977.1"/>
    <property type="molecule type" value="Genomic_DNA"/>
</dbReference>
<comment type="caution">
    <text evidence="3">The sequence shown here is derived from an EMBL/GenBank/DDBJ whole genome shotgun (WGS) entry which is preliminary data.</text>
</comment>
<dbReference type="Pfam" id="PF04749">
    <property type="entry name" value="PLAC8"/>
    <property type="match status" value="1"/>
</dbReference>
<dbReference type="PANTHER" id="PTHR15907">
    <property type="entry name" value="DUF614 FAMILY PROTEIN-RELATED"/>
    <property type="match status" value="1"/>
</dbReference>
<feature type="compositionally biased region" description="Pro residues" evidence="1">
    <location>
        <begin position="41"/>
        <end position="54"/>
    </location>
</feature>
<name>A0ABD1W8T4_9LAMI</name>
<evidence type="ECO:0000313" key="4">
    <source>
        <dbReference type="Proteomes" id="UP001604277"/>
    </source>
</evidence>
<feature type="region of interest" description="Disordered" evidence="1">
    <location>
        <begin position="1"/>
        <end position="57"/>
    </location>
</feature>
<feature type="transmembrane region" description="Helical" evidence="2">
    <location>
        <begin position="105"/>
        <end position="124"/>
    </location>
</feature>